<dbReference type="AlphaFoldDB" id="A0A2N5V3V6"/>
<evidence type="ECO:0000313" key="1">
    <source>
        <dbReference type="EMBL" id="PLW44675.1"/>
    </source>
</evidence>
<evidence type="ECO:0000313" key="2">
    <source>
        <dbReference type="Proteomes" id="UP000235388"/>
    </source>
</evidence>
<accession>A0A2N5V3V6</accession>
<gene>
    <name evidence="1" type="ORF">PCANC_12360</name>
</gene>
<reference evidence="1 2" key="1">
    <citation type="submission" date="2017-11" db="EMBL/GenBank/DDBJ databases">
        <title>De novo assembly and phasing of dikaryotic genomes from two isolates of Puccinia coronata f. sp. avenae, the causal agent of oat crown rust.</title>
        <authorList>
            <person name="Miller M.E."/>
            <person name="Zhang Y."/>
            <person name="Omidvar V."/>
            <person name="Sperschneider J."/>
            <person name="Schwessinger B."/>
            <person name="Raley C."/>
            <person name="Palmer J.M."/>
            <person name="Garnica D."/>
            <person name="Upadhyaya N."/>
            <person name="Rathjen J."/>
            <person name="Taylor J.M."/>
            <person name="Park R.F."/>
            <person name="Dodds P.N."/>
            <person name="Hirsch C.D."/>
            <person name="Kianian S.F."/>
            <person name="Figueroa M."/>
        </authorList>
    </citation>
    <scope>NUCLEOTIDE SEQUENCE [LARGE SCALE GENOMIC DNA]</scope>
    <source>
        <strain evidence="1">12NC29</strain>
    </source>
</reference>
<sequence length="121" mass="13379">MPWVARQPQTTSDRSENALKHLLLLEPAAKICGGTTLCRGACTTSSDEAAKKEYKEDKLAVADFRPPVTYYTTVPPPINQLDPHWEFVTAILDPARLQEICKPFDSQHTEPGDGPDCKQAV</sequence>
<name>A0A2N5V3V6_9BASI</name>
<proteinExistence type="predicted"/>
<protein>
    <submittedName>
        <fullName evidence="1">Uncharacterized protein</fullName>
    </submittedName>
</protein>
<dbReference type="EMBL" id="PGCJ01000135">
    <property type="protein sequence ID" value="PLW44675.1"/>
    <property type="molecule type" value="Genomic_DNA"/>
</dbReference>
<dbReference type="Proteomes" id="UP000235388">
    <property type="component" value="Unassembled WGS sequence"/>
</dbReference>
<dbReference type="STRING" id="200324.A0A2N5V3V6"/>
<keyword evidence="2" id="KW-1185">Reference proteome</keyword>
<organism evidence="1 2">
    <name type="scientific">Puccinia coronata f. sp. avenae</name>
    <dbReference type="NCBI Taxonomy" id="200324"/>
    <lineage>
        <taxon>Eukaryota</taxon>
        <taxon>Fungi</taxon>
        <taxon>Dikarya</taxon>
        <taxon>Basidiomycota</taxon>
        <taxon>Pucciniomycotina</taxon>
        <taxon>Pucciniomycetes</taxon>
        <taxon>Pucciniales</taxon>
        <taxon>Pucciniaceae</taxon>
        <taxon>Puccinia</taxon>
    </lineage>
</organism>
<comment type="caution">
    <text evidence="1">The sequence shown here is derived from an EMBL/GenBank/DDBJ whole genome shotgun (WGS) entry which is preliminary data.</text>
</comment>